<comment type="caution">
    <text evidence="2">The sequence shown here is derived from an EMBL/GenBank/DDBJ whole genome shotgun (WGS) entry which is preliminary data.</text>
</comment>
<evidence type="ECO:0000313" key="3">
    <source>
        <dbReference type="Proteomes" id="UP001283361"/>
    </source>
</evidence>
<dbReference type="AlphaFoldDB" id="A0AAE1DF26"/>
<dbReference type="InterPro" id="IPR036056">
    <property type="entry name" value="Fibrinogen-like_C"/>
</dbReference>
<dbReference type="Gene3D" id="3.90.215.10">
    <property type="entry name" value="Gamma Fibrinogen, chain A, domain 1"/>
    <property type="match status" value="1"/>
</dbReference>
<evidence type="ECO:0000313" key="2">
    <source>
        <dbReference type="EMBL" id="KAK3768122.1"/>
    </source>
</evidence>
<keyword evidence="3" id="KW-1185">Reference proteome</keyword>
<reference evidence="2" key="1">
    <citation type="journal article" date="2023" name="G3 (Bethesda)">
        <title>A reference genome for the long-term kleptoplast-retaining sea slug Elysia crispata morphotype clarki.</title>
        <authorList>
            <person name="Eastman K.E."/>
            <person name="Pendleton A.L."/>
            <person name="Shaikh M.A."/>
            <person name="Suttiyut T."/>
            <person name="Ogas R."/>
            <person name="Tomko P."/>
            <person name="Gavelis G."/>
            <person name="Widhalm J.R."/>
            <person name="Wisecaver J.H."/>
        </authorList>
    </citation>
    <scope>NUCLEOTIDE SEQUENCE</scope>
    <source>
        <strain evidence="2">ECLA1</strain>
    </source>
</reference>
<organism evidence="2 3">
    <name type="scientific">Elysia crispata</name>
    <name type="common">lettuce slug</name>
    <dbReference type="NCBI Taxonomy" id="231223"/>
    <lineage>
        <taxon>Eukaryota</taxon>
        <taxon>Metazoa</taxon>
        <taxon>Spiralia</taxon>
        <taxon>Lophotrochozoa</taxon>
        <taxon>Mollusca</taxon>
        <taxon>Gastropoda</taxon>
        <taxon>Heterobranchia</taxon>
        <taxon>Euthyneura</taxon>
        <taxon>Panpulmonata</taxon>
        <taxon>Sacoglossa</taxon>
        <taxon>Placobranchoidea</taxon>
        <taxon>Plakobranchidae</taxon>
        <taxon>Elysia</taxon>
    </lineage>
</organism>
<accession>A0AAE1DF26</accession>
<sequence>MLVTLPTNMSSIVRVRCRGNMDPDPVNTRKRIYEPFIGKHVLCDTHNGWLYIQRRVTGKENFFCSWVGYARGFGDVGNDHWLGLDAIHLLTRSVSYNTPNFLHQNFFCK</sequence>
<dbReference type="InterPro" id="IPR050373">
    <property type="entry name" value="Fibrinogen_C-term_domain"/>
</dbReference>
<dbReference type="GO" id="GO:0005615">
    <property type="term" value="C:extracellular space"/>
    <property type="evidence" value="ECO:0007669"/>
    <property type="project" value="TreeGrafter"/>
</dbReference>
<dbReference type="Pfam" id="PF00147">
    <property type="entry name" value="Fibrinogen_C"/>
    <property type="match status" value="1"/>
</dbReference>
<dbReference type="SUPFAM" id="SSF56496">
    <property type="entry name" value="Fibrinogen C-terminal domain-like"/>
    <property type="match status" value="1"/>
</dbReference>
<dbReference type="PANTHER" id="PTHR19143">
    <property type="entry name" value="FIBRINOGEN/TENASCIN/ANGIOPOEITIN"/>
    <property type="match status" value="1"/>
</dbReference>
<dbReference type="EMBL" id="JAWDGP010004067">
    <property type="protein sequence ID" value="KAK3768122.1"/>
    <property type="molecule type" value="Genomic_DNA"/>
</dbReference>
<dbReference type="InterPro" id="IPR014716">
    <property type="entry name" value="Fibrinogen_a/b/g_C_1"/>
</dbReference>
<protein>
    <recommendedName>
        <fullName evidence="1">Fibrinogen C-terminal domain-containing protein</fullName>
    </recommendedName>
</protein>
<proteinExistence type="predicted"/>
<evidence type="ECO:0000259" key="1">
    <source>
        <dbReference type="PROSITE" id="PS51406"/>
    </source>
</evidence>
<feature type="domain" description="Fibrinogen C-terminal" evidence="1">
    <location>
        <begin position="8"/>
        <end position="109"/>
    </location>
</feature>
<gene>
    <name evidence="2" type="ORF">RRG08_058965</name>
</gene>
<dbReference type="InterPro" id="IPR002181">
    <property type="entry name" value="Fibrinogen_a/b/g_C_dom"/>
</dbReference>
<dbReference type="Proteomes" id="UP001283361">
    <property type="component" value="Unassembled WGS sequence"/>
</dbReference>
<dbReference type="PROSITE" id="PS51406">
    <property type="entry name" value="FIBRINOGEN_C_2"/>
    <property type="match status" value="1"/>
</dbReference>
<name>A0AAE1DF26_9GAST</name>